<organism evidence="2 3">
    <name type="scientific">Rubrivivax gelatinosus</name>
    <name type="common">Rhodocyclus gelatinosus</name>
    <name type="synonym">Rhodopseudomonas gelatinosa</name>
    <dbReference type="NCBI Taxonomy" id="28068"/>
    <lineage>
        <taxon>Bacteria</taxon>
        <taxon>Pseudomonadati</taxon>
        <taxon>Pseudomonadota</taxon>
        <taxon>Betaproteobacteria</taxon>
        <taxon>Burkholderiales</taxon>
        <taxon>Sphaerotilaceae</taxon>
        <taxon>Rubrivivax</taxon>
    </lineage>
</organism>
<name>A0A4R2M3Y9_RUBGE</name>
<dbReference type="GeneID" id="99686665"/>
<feature type="transmembrane region" description="Helical" evidence="1">
    <location>
        <begin position="50"/>
        <end position="69"/>
    </location>
</feature>
<evidence type="ECO:0008006" key="4">
    <source>
        <dbReference type="Google" id="ProtNLM"/>
    </source>
</evidence>
<proteinExistence type="predicted"/>
<dbReference type="Proteomes" id="UP000295106">
    <property type="component" value="Unassembled WGS sequence"/>
</dbReference>
<dbReference type="EMBL" id="SLXD01000010">
    <property type="protein sequence ID" value="TCP01242.1"/>
    <property type="molecule type" value="Genomic_DNA"/>
</dbReference>
<sequence>MNSPYENDPLYRLRHALLGLLLALLLSVPAAALAGRWLGDLVADDYAWRAGIYAALLAYVVAGAVVLFMKVARHETRPVSAARVALWFASLWLWPALLVLRRGDVNGTA</sequence>
<keyword evidence="1" id="KW-0812">Transmembrane</keyword>
<reference evidence="2 3" key="1">
    <citation type="submission" date="2019-03" db="EMBL/GenBank/DDBJ databases">
        <title>Genomic Encyclopedia of Type Strains, Phase IV (KMG-IV): sequencing the most valuable type-strain genomes for metagenomic binning, comparative biology and taxonomic classification.</title>
        <authorList>
            <person name="Goeker M."/>
        </authorList>
    </citation>
    <scope>NUCLEOTIDE SEQUENCE [LARGE SCALE GENOMIC DNA]</scope>
    <source>
        <strain evidence="2 3">DSM 1709</strain>
    </source>
</reference>
<protein>
    <recommendedName>
        <fullName evidence="4">Transmembrane protein</fullName>
    </recommendedName>
</protein>
<evidence type="ECO:0000313" key="2">
    <source>
        <dbReference type="EMBL" id="TCP01242.1"/>
    </source>
</evidence>
<comment type="caution">
    <text evidence="2">The sequence shown here is derived from an EMBL/GenBank/DDBJ whole genome shotgun (WGS) entry which is preliminary data.</text>
</comment>
<feature type="transmembrane region" description="Helical" evidence="1">
    <location>
        <begin position="81"/>
        <end position="100"/>
    </location>
</feature>
<dbReference type="AlphaFoldDB" id="A0A4R2M3Y9"/>
<accession>A0A4R2M3Y9</accession>
<dbReference type="RefSeq" id="WP_132648356.1">
    <property type="nucleotide sequence ID" value="NZ_CP181386.1"/>
</dbReference>
<keyword evidence="1" id="KW-0472">Membrane</keyword>
<dbReference type="OrthoDB" id="9156007at2"/>
<evidence type="ECO:0000313" key="3">
    <source>
        <dbReference type="Proteomes" id="UP000295106"/>
    </source>
</evidence>
<gene>
    <name evidence="2" type="ORF">EV684_110173</name>
</gene>
<keyword evidence="1" id="KW-1133">Transmembrane helix</keyword>
<evidence type="ECO:0000256" key="1">
    <source>
        <dbReference type="SAM" id="Phobius"/>
    </source>
</evidence>